<evidence type="ECO:0000256" key="2">
    <source>
        <dbReference type="SAM" id="Phobius"/>
    </source>
</evidence>
<dbReference type="NCBIfam" id="NF042931">
    <property type="entry name" value="SAG1386_EF1546"/>
    <property type="match status" value="1"/>
</dbReference>
<keyword evidence="2" id="KW-0812">Transmembrane</keyword>
<dbReference type="InterPro" id="IPR036779">
    <property type="entry name" value="LysM_dom_sf"/>
</dbReference>
<keyword evidence="2" id="KW-1133">Transmembrane helix</keyword>
<dbReference type="SMART" id="SM00257">
    <property type="entry name" value="LysM"/>
    <property type="match status" value="1"/>
</dbReference>
<dbReference type="RefSeq" id="WP_022791125.1">
    <property type="nucleotide sequence ID" value="NZ_ATUU01000001.1"/>
</dbReference>
<evidence type="ECO:0000313" key="5">
    <source>
        <dbReference type="Proteomes" id="UP000051296"/>
    </source>
</evidence>
<dbReference type="InterPro" id="IPR049981">
    <property type="entry name" value="SPy_0802-like"/>
</dbReference>
<dbReference type="SUPFAM" id="SSF54106">
    <property type="entry name" value="LysM domain"/>
    <property type="match status" value="1"/>
</dbReference>
<dbReference type="InterPro" id="IPR018392">
    <property type="entry name" value="LysM"/>
</dbReference>
<feature type="compositionally biased region" description="Basic and acidic residues" evidence="1">
    <location>
        <begin position="1"/>
        <end position="19"/>
    </location>
</feature>
<dbReference type="OrthoDB" id="2149788at2"/>
<protein>
    <recommendedName>
        <fullName evidence="3">LysM domain-containing protein</fullName>
    </recommendedName>
</protein>
<keyword evidence="5" id="KW-1185">Reference proteome</keyword>
<feature type="region of interest" description="Disordered" evidence="1">
    <location>
        <begin position="65"/>
        <end position="147"/>
    </location>
</feature>
<dbReference type="Proteomes" id="UP000051296">
    <property type="component" value="Unassembled WGS sequence"/>
</dbReference>
<feature type="region of interest" description="Disordered" evidence="1">
    <location>
        <begin position="1"/>
        <end position="34"/>
    </location>
</feature>
<feature type="transmembrane region" description="Helical" evidence="2">
    <location>
        <begin position="35"/>
        <end position="58"/>
    </location>
</feature>
<accession>A0A0R2G7E3</accession>
<dbReference type="PATRIC" id="fig|1123500.6.peg.179"/>
<dbReference type="Gene3D" id="3.10.350.10">
    <property type="entry name" value="LysM domain"/>
    <property type="match status" value="1"/>
</dbReference>
<feature type="compositionally biased region" description="Basic and acidic residues" evidence="1">
    <location>
        <begin position="79"/>
        <end position="91"/>
    </location>
</feature>
<reference evidence="4 5" key="1">
    <citation type="journal article" date="2015" name="Genome Announc.">
        <title>Expanding the biotechnology potential of lactobacilli through comparative genomics of 213 strains and associated genera.</title>
        <authorList>
            <person name="Sun Z."/>
            <person name="Harris H.M."/>
            <person name="McCann A."/>
            <person name="Guo C."/>
            <person name="Argimon S."/>
            <person name="Zhang W."/>
            <person name="Yang X."/>
            <person name="Jeffery I.B."/>
            <person name="Cooney J.C."/>
            <person name="Kagawa T.F."/>
            <person name="Liu W."/>
            <person name="Song Y."/>
            <person name="Salvetti E."/>
            <person name="Wrobel A."/>
            <person name="Rasinkangas P."/>
            <person name="Parkhill J."/>
            <person name="Rea M.C."/>
            <person name="O'Sullivan O."/>
            <person name="Ritari J."/>
            <person name="Douillard F.P."/>
            <person name="Paul Ross R."/>
            <person name="Yang R."/>
            <person name="Briner A.E."/>
            <person name="Felis G.E."/>
            <person name="de Vos W.M."/>
            <person name="Barrangou R."/>
            <person name="Klaenhammer T.R."/>
            <person name="Caufield P.W."/>
            <person name="Cui Y."/>
            <person name="Zhang H."/>
            <person name="O'Toole P.W."/>
        </authorList>
    </citation>
    <scope>NUCLEOTIDE SEQUENCE [LARGE SCALE GENOMIC DNA]</scope>
    <source>
        <strain evidence="4 5">DSM 20190</strain>
    </source>
</reference>
<sequence>MTDKEKQNEPWEASFKDEQPSQYSRSEHRRKSKRVSMTVGILVLLVVVLSFVPVYNYLQTLNRPENTETAWTTSSSESSDTKVTDRAKESSARAASKRAAKASSKKAASEAEAKRESEKEAAKASSETDQESSSSSSSQEDKQYATVEAGQGAYRVAANAGISQQELQTLNPGVNLTNIYAGQKLRVK</sequence>
<organism evidence="4 5">
    <name type="scientific">Weissella halotolerans DSM 20190</name>
    <dbReference type="NCBI Taxonomy" id="1123500"/>
    <lineage>
        <taxon>Bacteria</taxon>
        <taxon>Bacillati</taxon>
        <taxon>Bacillota</taxon>
        <taxon>Bacilli</taxon>
        <taxon>Lactobacillales</taxon>
        <taxon>Lactobacillaceae</taxon>
        <taxon>Weissella</taxon>
    </lineage>
</organism>
<dbReference type="InParanoid" id="A0A0R2G7E3"/>
<feature type="compositionally biased region" description="Basic residues" evidence="1">
    <location>
        <begin position="95"/>
        <end position="104"/>
    </location>
</feature>
<evidence type="ECO:0000313" key="4">
    <source>
        <dbReference type="EMBL" id="KRN33383.1"/>
    </source>
</evidence>
<dbReference type="CDD" id="cd00118">
    <property type="entry name" value="LysM"/>
    <property type="match status" value="1"/>
</dbReference>
<feature type="compositionally biased region" description="Low complexity" evidence="1">
    <location>
        <begin position="123"/>
        <end position="138"/>
    </location>
</feature>
<feature type="compositionally biased region" description="Low complexity" evidence="1">
    <location>
        <begin position="67"/>
        <end position="78"/>
    </location>
</feature>
<feature type="domain" description="LysM" evidence="3">
    <location>
        <begin position="143"/>
        <end position="187"/>
    </location>
</feature>
<evidence type="ECO:0000256" key="1">
    <source>
        <dbReference type="SAM" id="MobiDB-lite"/>
    </source>
</evidence>
<dbReference type="Pfam" id="PF01476">
    <property type="entry name" value="LysM"/>
    <property type="match status" value="1"/>
</dbReference>
<dbReference type="eggNOG" id="COG1388">
    <property type="taxonomic scope" value="Bacteria"/>
</dbReference>
<evidence type="ECO:0000259" key="3">
    <source>
        <dbReference type="PROSITE" id="PS51782"/>
    </source>
</evidence>
<dbReference type="EMBL" id="JQAX01000001">
    <property type="protein sequence ID" value="KRN33383.1"/>
    <property type="molecule type" value="Genomic_DNA"/>
</dbReference>
<comment type="caution">
    <text evidence="4">The sequence shown here is derived from an EMBL/GenBank/DDBJ whole genome shotgun (WGS) entry which is preliminary data.</text>
</comment>
<keyword evidence="2" id="KW-0472">Membrane</keyword>
<name>A0A0R2G7E3_9LACO</name>
<feature type="compositionally biased region" description="Basic and acidic residues" evidence="1">
    <location>
        <begin position="107"/>
        <end position="122"/>
    </location>
</feature>
<dbReference type="PROSITE" id="PS51782">
    <property type="entry name" value="LYSM"/>
    <property type="match status" value="1"/>
</dbReference>
<proteinExistence type="predicted"/>
<dbReference type="AlphaFoldDB" id="A0A0R2G7E3"/>
<gene>
    <name evidence="4" type="ORF">IV68_GL000181</name>
</gene>
<dbReference type="STRING" id="1123500.GCA_000420365_00322"/>